<sequence>MPKKKVEIEEKEQILTEEKKIAFTAIEQQLDELNGIGKDIWRLREKSGKEYKCHDRIVKFLKRKGFKVSERYKGFKTAFRAEFGEGEVGGVDHPNIGFLCQYDADEATGHSQGHNLVTVVALTAALGVQTVIKFATEPVGMVTVIGCCGHPDNVGKILMFEEGCFKGIDFLLTAYPAHYTNVRPHFVGSQRNKIVFRGRSRPEGDRPWEVANPVNAVVLAYQNIASARQQFKEDWLVKGVIAEAGSKADVMPEFSTMDFITKAPKPIEMKVLSEMLQRSYEAAAMASGCRFEIEPAVKEFLCNITCPRLVELYKHNATLMGFTFHHKMKAFEPPDDIANVTTAVPTLKVFYYSGSSAELGTDEFSRYAGSKECEFMSIVQGKALAMLAIDLMVSEENMKEVFEEHQSELVRLYESAGIAPSEVTPQQ</sequence>
<evidence type="ECO:0000313" key="2">
    <source>
        <dbReference type="EnsemblMetazoa" id="BGLB031344-PA"/>
    </source>
</evidence>
<dbReference type="InterPro" id="IPR036264">
    <property type="entry name" value="Bact_exopeptidase_dim_dom"/>
</dbReference>
<dbReference type="InterPro" id="IPR052030">
    <property type="entry name" value="Peptidase_M20/M20A_hydrolases"/>
</dbReference>
<dbReference type="PANTHER" id="PTHR30575">
    <property type="entry name" value="PEPTIDASE M20"/>
    <property type="match status" value="1"/>
</dbReference>
<dbReference type="EnsemblMetazoa" id="BGLB031344-RA">
    <property type="protein sequence ID" value="BGLB031344-PA"/>
    <property type="gene ID" value="BGLB031344"/>
</dbReference>
<protein>
    <recommendedName>
        <fullName evidence="1">Peptidase M20 domain-containing protein 2</fullName>
    </recommendedName>
</protein>
<proteinExistence type="inferred from homology"/>
<evidence type="ECO:0000256" key="1">
    <source>
        <dbReference type="PIRNR" id="PIRNR037226"/>
    </source>
</evidence>
<dbReference type="RefSeq" id="XP_055889726.1">
    <property type="nucleotide sequence ID" value="XM_056033751.1"/>
</dbReference>
<dbReference type="OrthoDB" id="6119954at2759"/>
<evidence type="ECO:0000313" key="4">
    <source>
        <dbReference type="Proteomes" id="UP001165740"/>
    </source>
</evidence>
<reference evidence="2" key="1">
    <citation type="submission" date="2020-05" db="UniProtKB">
        <authorList>
            <consortium name="EnsemblMetazoa"/>
        </authorList>
    </citation>
    <scope>IDENTIFICATION</scope>
    <source>
        <strain evidence="2">BB02</strain>
    </source>
</reference>
<dbReference type="KEGG" id="bgt:106065718"/>
<dbReference type="OMA" id="LMGFTFH"/>
<accession>A0A2C9LHU1</accession>
<dbReference type="SUPFAM" id="SSF55031">
    <property type="entry name" value="Bacterial exopeptidase dimerisation domain"/>
    <property type="match status" value="1"/>
</dbReference>
<dbReference type="VEuPathDB" id="VectorBase:BGLAX_043705"/>
<dbReference type="SUPFAM" id="SSF53187">
    <property type="entry name" value="Zn-dependent exopeptidases"/>
    <property type="match status" value="1"/>
</dbReference>
<dbReference type="Gene3D" id="3.40.630.10">
    <property type="entry name" value="Zn peptidases"/>
    <property type="match status" value="1"/>
</dbReference>
<name>A0A2C9LHU1_BIOGL</name>
<dbReference type="Proteomes" id="UP000076420">
    <property type="component" value="Unassembled WGS sequence"/>
</dbReference>
<dbReference type="AlphaFoldDB" id="A0A2C9LHU1"/>
<comment type="similarity">
    <text evidence="1">Belongs to the peptidase M20A family.</text>
</comment>
<dbReference type="GO" id="GO:0016805">
    <property type="term" value="F:dipeptidase activity"/>
    <property type="evidence" value="ECO:0007669"/>
    <property type="project" value="InterPro"/>
</dbReference>
<dbReference type="InterPro" id="IPR017144">
    <property type="entry name" value="Xaa-Arg_dipeptidase"/>
</dbReference>
<dbReference type="STRING" id="6526.A0A2C9LHU1"/>
<evidence type="ECO:0000313" key="3">
    <source>
        <dbReference type="Proteomes" id="UP000076420"/>
    </source>
</evidence>
<keyword evidence="4" id="KW-1185">Reference proteome</keyword>
<organism evidence="2 3">
    <name type="scientific">Biomphalaria glabrata</name>
    <name type="common">Bloodfluke planorb</name>
    <name type="synonym">Freshwater snail</name>
    <dbReference type="NCBI Taxonomy" id="6526"/>
    <lineage>
        <taxon>Eukaryota</taxon>
        <taxon>Metazoa</taxon>
        <taxon>Spiralia</taxon>
        <taxon>Lophotrochozoa</taxon>
        <taxon>Mollusca</taxon>
        <taxon>Gastropoda</taxon>
        <taxon>Heterobranchia</taxon>
        <taxon>Euthyneura</taxon>
        <taxon>Panpulmonata</taxon>
        <taxon>Hygrophila</taxon>
        <taxon>Lymnaeoidea</taxon>
        <taxon>Planorbidae</taxon>
        <taxon>Biomphalaria</taxon>
    </lineage>
</organism>
<dbReference type="VEuPathDB" id="VectorBase:BGLB031344"/>
<dbReference type="PANTHER" id="PTHR30575:SF0">
    <property type="entry name" value="XAA-ARG DIPEPTIDASE"/>
    <property type="match status" value="1"/>
</dbReference>
<dbReference type="PIRSF" id="PIRSF037226">
    <property type="entry name" value="Amidohydrolase_ACY1L2_prd"/>
    <property type="match status" value="1"/>
</dbReference>
<dbReference type="Proteomes" id="UP001165740">
    <property type="component" value="Chromosome 6"/>
</dbReference>
<gene>
    <name evidence="2" type="primary">106065718</name>
    <name evidence="5" type="synonym">LOC106065718</name>
</gene>
<reference evidence="5" key="2">
    <citation type="submission" date="2025-04" db="UniProtKB">
        <authorList>
            <consortium name="RefSeq"/>
        </authorList>
    </citation>
    <scope>IDENTIFICATION</scope>
</reference>
<evidence type="ECO:0000313" key="5">
    <source>
        <dbReference type="RefSeq" id="XP_055889726.1"/>
    </source>
</evidence>
<dbReference type="Gene3D" id="3.30.70.360">
    <property type="match status" value="1"/>
</dbReference>